<evidence type="ECO:0000259" key="2">
    <source>
        <dbReference type="PROSITE" id="PS51831"/>
    </source>
</evidence>
<dbReference type="eggNOG" id="COG1480">
    <property type="taxonomic scope" value="Bacteria"/>
</dbReference>
<accession>B3QV05</accession>
<proteinExistence type="predicted"/>
<dbReference type="Pfam" id="PF07698">
    <property type="entry name" value="7TM-7TMR_HD"/>
    <property type="match status" value="1"/>
</dbReference>
<evidence type="ECO:0000256" key="1">
    <source>
        <dbReference type="SAM" id="Phobius"/>
    </source>
</evidence>
<keyword evidence="4" id="KW-1185">Reference proteome</keyword>
<dbReference type="EMBL" id="CP001100">
    <property type="protein sequence ID" value="ACF14506.1"/>
    <property type="molecule type" value="Genomic_DNA"/>
</dbReference>
<dbReference type="AlphaFoldDB" id="B3QV05"/>
<gene>
    <name evidence="3" type="ordered locus">Ctha_2054</name>
</gene>
<feature type="transmembrane region" description="Helical" evidence="1">
    <location>
        <begin position="315"/>
        <end position="336"/>
    </location>
</feature>
<reference evidence="3 4" key="1">
    <citation type="submission" date="2008-06" db="EMBL/GenBank/DDBJ databases">
        <title>Complete sequence of Chloroherpeton thalassium ATCC 35110.</title>
        <authorList>
            <consortium name="US DOE Joint Genome Institute"/>
            <person name="Lucas S."/>
            <person name="Copeland A."/>
            <person name="Lapidus A."/>
            <person name="Glavina del Rio T."/>
            <person name="Dalin E."/>
            <person name="Tice H."/>
            <person name="Bruce D."/>
            <person name="Goodwin L."/>
            <person name="Pitluck S."/>
            <person name="Schmutz J."/>
            <person name="Larimer F."/>
            <person name="Land M."/>
            <person name="Hauser L."/>
            <person name="Kyrpides N."/>
            <person name="Mikhailova N."/>
            <person name="Liu Z."/>
            <person name="Li T."/>
            <person name="Zhao F."/>
            <person name="Overmann J."/>
            <person name="Bryant D.A."/>
            <person name="Richardson P."/>
        </authorList>
    </citation>
    <scope>NUCLEOTIDE SEQUENCE [LARGE SCALE GENOMIC DNA]</scope>
    <source>
        <strain evidence="4">ATCC 35110 / GB-78</strain>
    </source>
</reference>
<dbReference type="InterPro" id="IPR006674">
    <property type="entry name" value="HD_domain"/>
</dbReference>
<dbReference type="Pfam" id="PF01966">
    <property type="entry name" value="HD"/>
    <property type="match status" value="1"/>
</dbReference>
<dbReference type="GO" id="GO:0016787">
    <property type="term" value="F:hydrolase activity"/>
    <property type="evidence" value="ECO:0007669"/>
    <property type="project" value="UniProtKB-KW"/>
</dbReference>
<feature type="transmembrane region" description="Helical" evidence="1">
    <location>
        <begin position="414"/>
        <end position="432"/>
    </location>
</feature>
<dbReference type="PROSITE" id="PS51831">
    <property type="entry name" value="HD"/>
    <property type="match status" value="1"/>
</dbReference>
<dbReference type="PANTHER" id="PTHR36442">
    <property type="entry name" value="CYCLIC-DI-AMP PHOSPHODIESTERASE PGPH"/>
    <property type="match status" value="1"/>
</dbReference>
<dbReference type="NCBIfam" id="TIGR00277">
    <property type="entry name" value="HDIG"/>
    <property type="match status" value="1"/>
</dbReference>
<dbReference type="InterPro" id="IPR052722">
    <property type="entry name" value="PgpH_phosphodiesterase"/>
</dbReference>
<dbReference type="Pfam" id="PF07697">
    <property type="entry name" value="7TMR-HDED"/>
    <property type="match status" value="1"/>
</dbReference>
<dbReference type="KEGG" id="cts:Ctha_2054"/>
<feature type="transmembrane region" description="Helical" evidence="1">
    <location>
        <begin position="370"/>
        <end position="387"/>
    </location>
</feature>
<feature type="transmembrane region" description="Helical" evidence="1">
    <location>
        <begin position="345"/>
        <end position="364"/>
    </location>
</feature>
<dbReference type="RefSeq" id="WP_012500589.1">
    <property type="nucleotide sequence ID" value="NC_011026.1"/>
</dbReference>
<dbReference type="Gene3D" id="1.10.3210.10">
    <property type="entry name" value="Hypothetical protein af1432"/>
    <property type="match status" value="1"/>
</dbReference>
<dbReference type="InterPro" id="IPR011624">
    <property type="entry name" value="Metal-dep_PHydrolase_7TM_extra"/>
</dbReference>
<dbReference type="STRING" id="517418.Ctha_2054"/>
<dbReference type="SMART" id="SM00471">
    <property type="entry name" value="HDc"/>
    <property type="match status" value="1"/>
</dbReference>
<dbReference type="OrthoDB" id="9806952at2"/>
<dbReference type="InterPro" id="IPR011621">
    <property type="entry name" value="Metal-dep_PHydrolase_7TM_intra"/>
</dbReference>
<organism evidence="3 4">
    <name type="scientific">Chloroherpeton thalassium (strain ATCC 35110 / GB-78)</name>
    <dbReference type="NCBI Taxonomy" id="517418"/>
    <lineage>
        <taxon>Bacteria</taxon>
        <taxon>Pseudomonadati</taxon>
        <taxon>Chlorobiota</taxon>
        <taxon>Chlorobiia</taxon>
        <taxon>Chlorobiales</taxon>
        <taxon>Chloroherpetonaceae</taxon>
        <taxon>Chloroherpeton</taxon>
    </lineage>
</organism>
<feature type="transmembrane region" description="Helical" evidence="1">
    <location>
        <begin position="392"/>
        <end position="408"/>
    </location>
</feature>
<keyword evidence="1" id="KW-1133">Transmembrane helix</keyword>
<evidence type="ECO:0000313" key="3">
    <source>
        <dbReference type="EMBL" id="ACF14506.1"/>
    </source>
</evidence>
<feature type="transmembrane region" description="Helical" evidence="1">
    <location>
        <begin position="439"/>
        <end position="459"/>
    </location>
</feature>
<feature type="transmembrane region" description="Helical" evidence="1">
    <location>
        <begin position="12"/>
        <end position="30"/>
    </location>
</feature>
<feature type="domain" description="HD" evidence="2">
    <location>
        <begin position="524"/>
        <end position="666"/>
    </location>
</feature>
<dbReference type="CDD" id="cd00077">
    <property type="entry name" value="HDc"/>
    <property type="match status" value="1"/>
</dbReference>
<evidence type="ECO:0000313" key="4">
    <source>
        <dbReference type="Proteomes" id="UP000001208"/>
    </source>
</evidence>
<dbReference type="InterPro" id="IPR006675">
    <property type="entry name" value="HDIG_dom"/>
</dbReference>
<dbReference type="HOGENOM" id="CLU_015767_1_2_10"/>
<feature type="transmembrane region" description="Helical" evidence="1">
    <location>
        <begin position="471"/>
        <end position="491"/>
    </location>
</feature>
<protein>
    <submittedName>
        <fullName evidence="3">Metal dependent phosphohydrolase</fullName>
    </submittedName>
</protein>
<dbReference type="InterPro" id="IPR003607">
    <property type="entry name" value="HD/PDEase_dom"/>
</dbReference>
<dbReference type="Proteomes" id="UP000001208">
    <property type="component" value="Chromosome"/>
</dbReference>
<keyword evidence="1" id="KW-0812">Transmembrane</keyword>
<sequence length="731" mass="82964">MRLDKKLLKDNKYIRFGIFIAYMAIVATLFPRNKISTYNYDIGSPWLQSDVVAPFTFPIYKDLKEYELQKEVARQSVLPVFRRSHKEFSPDHFQRYLDSLTATIAAKLNSQYLSQDSLVNLRREPFLKDLSAKEFQLLLGNYKQSLTDKEKSSLLQKYRRVIPLEISILLSDGILDETKPSINSSKFVIRSENDREETVHQASSVRDYDEAVLAFKELTAKRLGRNLSQNSDTVSLALKLAKPFLTPNILFDGKETQLAKKRAESAVPIADGIVRENEKIISRGERMTPLTKRMLDSFLRAKAEREADTGEIRIYIGKFLTVIIISSLFSFFIYLFRERIYHDNAALALICIIILLELIATWQALHYDWMSPYIVPIGLAAILFTTLFDSRIALFATITISLLAATIRGNDFQFAIASIFSGGIGVFVIKDLRQRTQIFLTVLLIFVGYLLSITAFSLSRLSPLEEILNDIFYAAISSMLCFFIYPIVLLIEKTFGITTDLALLELSDTNHPLLKEMSLQAPGTFHHTMMVSMLSERAAAEIGANQLLCRVGAYFHDIGKTPNANYFTENQSSANPHDKLDPIYSSRIIAAHVSDGVAIGRQYKLPEVILDFIPQHHGTSVMQFFFDKALKITPNGLPIEDFQYPGPKPQTKESAIVMLADGVEASVRSLSEHTETTISQTIENVVKKRFDENQFTECPITLDEINQLKRIFLNTLMAAHHKRIKYPGQKL</sequence>
<dbReference type="SUPFAM" id="SSF109604">
    <property type="entry name" value="HD-domain/PDEase-like"/>
    <property type="match status" value="1"/>
</dbReference>
<dbReference type="PANTHER" id="PTHR36442:SF1">
    <property type="entry name" value="CYCLIC-DI-AMP PHOSPHODIESTERASE PGPH"/>
    <property type="match status" value="1"/>
</dbReference>
<keyword evidence="3" id="KW-0378">Hydrolase</keyword>
<name>B3QV05_CHLT3</name>
<keyword evidence="1" id="KW-0472">Membrane</keyword>